<reference evidence="2 3" key="1">
    <citation type="submission" date="2017-12" db="EMBL/GenBank/DDBJ databases">
        <title>Phylogenetic diversity of female urinary microbiome.</title>
        <authorList>
            <person name="Thomas-White K."/>
            <person name="Wolfe A.J."/>
        </authorList>
    </citation>
    <scope>NUCLEOTIDE SEQUENCE [LARGE SCALE GENOMIC DNA]</scope>
    <source>
        <strain evidence="2 3">UMB1298</strain>
    </source>
</reference>
<evidence type="ECO:0000313" key="2">
    <source>
        <dbReference type="EMBL" id="PKZ41430.1"/>
    </source>
</evidence>
<dbReference type="OrthoDB" id="3197442at2"/>
<proteinExistence type="predicted"/>
<dbReference type="Proteomes" id="UP000234206">
    <property type="component" value="Unassembled WGS sequence"/>
</dbReference>
<dbReference type="InterPro" id="IPR010979">
    <property type="entry name" value="Ribosomal_uS13-like_H2TH"/>
</dbReference>
<sequence length="107" mass="11260">MTLPDLTADQRRAALDAAVAARHRRAEVKAAVARGALSIGEVLQAAEHDEAVAKIRVSVLLECLPGIGPVRAGQVLAELGIAPSRRLRGLGVHQVARLSDRFAAVAR</sequence>
<dbReference type="NCBIfam" id="NF041260">
    <property type="entry name" value="actino_IHF"/>
    <property type="match status" value="1"/>
</dbReference>
<comment type="caution">
    <text evidence="2">The sequence shown here is derived from an EMBL/GenBank/DDBJ whole genome shotgun (WGS) entry which is preliminary data.</text>
</comment>
<dbReference type="RefSeq" id="WP_070705453.1">
    <property type="nucleotide sequence ID" value="NZ_JBHLVH010000019.1"/>
</dbReference>
<name>A0A2I1P9Y2_9MICO</name>
<evidence type="ECO:0000259" key="1">
    <source>
        <dbReference type="Pfam" id="PF22525"/>
    </source>
</evidence>
<dbReference type="AlphaFoldDB" id="A0A2I1P9Y2"/>
<dbReference type="GO" id="GO:0003677">
    <property type="term" value="F:DNA binding"/>
    <property type="evidence" value="ECO:0007669"/>
    <property type="project" value="UniProtKB-KW"/>
</dbReference>
<dbReference type="Pfam" id="PF22525">
    <property type="entry name" value="H2TH_5"/>
    <property type="match status" value="1"/>
</dbReference>
<accession>A0A2I1P9Y2</accession>
<dbReference type="InterPro" id="IPR047806">
    <property type="entry name" value="IHF_actinobact"/>
</dbReference>
<dbReference type="SUPFAM" id="SSF46946">
    <property type="entry name" value="S13-like H2TH domain"/>
    <property type="match status" value="1"/>
</dbReference>
<dbReference type="EMBL" id="PKIZ01000013">
    <property type="protein sequence ID" value="PKZ41430.1"/>
    <property type="molecule type" value="Genomic_DNA"/>
</dbReference>
<feature type="domain" description="Integration host factor-like helix-two turn-helix" evidence="1">
    <location>
        <begin position="35"/>
        <end position="102"/>
    </location>
</feature>
<keyword evidence="2" id="KW-0238">DNA-binding</keyword>
<protein>
    <submittedName>
        <fullName evidence="2">DNA-binding protein</fullName>
    </submittedName>
</protein>
<dbReference type="InterPro" id="IPR055201">
    <property type="entry name" value="IHF-like_H2TH"/>
</dbReference>
<evidence type="ECO:0000313" key="3">
    <source>
        <dbReference type="Proteomes" id="UP000234206"/>
    </source>
</evidence>
<organism evidence="2 3">
    <name type="scientific">Kytococcus schroeteri</name>
    <dbReference type="NCBI Taxonomy" id="138300"/>
    <lineage>
        <taxon>Bacteria</taxon>
        <taxon>Bacillati</taxon>
        <taxon>Actinomycetota</taxon>
        <taxon>Actinomycetes</taxon>
        <taxon>Micrococcales</taxon>
        <taxon>Kytococcaceae</taxon>
        <taxon>Kytococcus</taxon>
    </lineage>
</organism>
<keyword evidence="3" id="KW-1185">Reference proteome</keyword>
<dbReference type="Gene3D" id="1.10.8.50">
    <property type="match status" value="1"/>
</dbReference>
<gene>
    <name evidence="2" type="ORF">CYJ76_07670</name>
</gene>